<dbReference type="InterPro" id="IPR011055">
    <property type="entry name" value="Dup_hybrid_motif"/>
</dbReference>
<dbReference type="PANTHER" id="PTHR21666">
    <property type="entry name" value="PEPTIDASE-RELATED"/>
    <property type="match status" value="1"/>
</dbReference>
<evidence type="ECO:0000256" key="1">
    <source>
        <dbReference type="ARBA" id="ARBA00022729"/>
    </source>
</evidence>
<dbReference type="RefSeq" id="WP_158739750.1">
    <property type="nucleotide sequence ID" value="NZ_JAFBEP010000001.1"/>
</dbReference>
<organism evidence="5 6">
    <name type="scientific">Defluviitalea raffinosedens</name>
    <dbReference type="NCBI Taxonomy" id="1450156"/>
    <lineage>
        <taxon>Bacteria</taxon>
        <taxon>Bacillati</taxon>
        <taxon>Bacillota</taxon>
        <taxon>Clostridia</taxon>
        <taxon>Lachnospirales</taxon>
        <taxon>Defluviitaleaceae</taxon>
        <taxon>Defluviitalea</taxon>
    </lineage>
</organism>
<name>A0A7C8HF56_9FIRM</name>
<comment type="caution">
    <text evidence="5">The sequence shown here is derived from an EMBL/GenBank/DDBJ whole genome shotgun (WGS) entry which is preliminary data.</text>
</comment>
<dbReference type="InterPro" id="IPR016047">
    <property type="entry name" value="M23ase_b-sheet_dom"/>
</dbReference>
<feature type="coiled-coil region" evidence="2">
    <location>
        <begin position="156"/>
        <end position="243"/>
    </location>
</feature>
<protein>
    <submittedName>
        <fullName evidence="5">Peptidoglycan DD-metalloendopeptidase family protein</fullName>
    </submittedName>
</protein>
<evidence type="ECO:0000313" key="6">
    <source>
        <dbReference type="Proteomes" id="UP000483018"/>
    </source>
</evidence>
<dbReference type="Pfam" id="PF24568">
    <property type="entry name" value="CC_PcsB"/>
    <property type="match status" value="1"/>
</dbReference>
<dbReference type="CDD" id="cd12797">
    <property type="entry name" value="M23_peptidase"/>
    <property type="match status" value="1"/>
</dbReference>
<proteinExistence type="predicted"/>
<keyword evidence="6" id="KW-1185">Reference proteome</keyword>
<evidence type="ECO:0000313" key="5">
    <source>
        <dbReference type="EMBL" id="KAE9635502.1"/>
    </source>
</evidence>
<feature type="domain" description="Peptidoglycan hydrolase PcsB coiled-coil" evidence="4">
    <location>
        <begin position="102"/>
        <end position="173"/>
    </location>
</feature>
<evidence type="ECO:0000259" key="3">
    <source>
        <dbReference type="Pfam" id="PF01551"/>
    </source>
</evidence>
<feature type="domain" description="M23ase beta-sheet core" evidence="3">
    <location>
        <begin position="280"/>
        <end position="374"/>
    </location>
</feature>
<evidence type="ECO:0000259" key="4">
    <source>
        <dbReference type="Pfam" id="PF24568"/>
    </source>
</evidence>
<evidence type="ECO:0000256" key="2">
    <source>
        <dbReference type="SAM" id="Coils"/>
    </source>
</evidence>
<dbReference type="Pfam" id="PF01551">
    <property type="entry name" value="Peptidase_M23"/>
    <property type="match status" value="1"/>
</dbReference>
<dbReference type="SUPFAM" id="SSF51261">
    <property type="entry name" value="Duplicated hybrid motif"/>
    <property type="match status" value="1"/>
</dbReference>
<dbReference type="PROSITE" id="PS51257">
    <property type="entry name" value="PROKAR_LIPOPROTEIN"/>
    <property type="match status" value="1"/>
</dbReference>
<dbReference type="OrthoDB" id="9809488at2"/>
<dbReference type="GO" id="GO:0004222">
    <property type="term" value="F:metalloendopeptidase activity"/>
    <property type="evidence" value="ECO:0007669"/>
    <property type="project" value="TreeGrafter"/>
</dbReference>
<dbReference type="Proteomes" id="UP000483018">
    <property type="component" value="Unassembled WGS sequence"/>
</dbReference>
<gene>
    <name evidence="5" type="ORF">GND95_04980</name>
</gene>
<keyword evidence="2" id="KW-0175">Coiled coil</keyword>
<dbReference type="Gene3D" id="2.70.70.10">
    <property type="entry name" value="Glucose Permease (Domain IIA)"/>
    <property type="match status" value="1"/>
</dbReference>
<dbReference type="EMBL" id="WSLF01000003">
    <property type="protein sequence ID" value="KAE9635502.1"/>
    <property type="molecule type" value="Genomic_DNA"/>
</dbReference>
<dbReference type="AlphaFoldDB" id="A0A7C8HF56"/>
<dbReference type="Gene3D" id="6.10.250.3150">
    <property type="match status" value="1"/>
</dbReference>
<accession>A0A7C8HF56</accession>
<dbReference type="FunFam" id="2.70.70.10:FF:000006">
    <property type="entry name" value="M23 family peptidase"/>
    <property type="match status" value="1"/>
</dbReference>
<dbReference type="PANTHER" id="PTHR21666:SF289">
    <property type="entry name" value="L-ALA--D-GLU ENDOPEPTIDASE"/>
    <property type="match status" value="1"/>
</dbReference>
<dbReference type="InterPro" id="IPR057309">
    <property type="entry name" value="PcsB_CC"/>
</dbReference>
<feature type="coiled-coil region" evidence="2">
    <location>
        <begin position="27"/>
        <end position="117"/>
    </location>
</feature>
<dbReference type="InterPro" id="IPR050570">
    <property type="entry name" value="Cell_wall_metabolism_enzyme"/>
</dbReference>
<sequence>MHKVIKRGIILLLIMVLGCGPIFSVYANSLKEKKSKLEEVQKNLKNAKEKLKKTKEEKANIMQNIEALDKELAQVDAYLEKINEQLEDLESEVKQKQDELEKAEAEREAQYEAFKERLKYMYMNKRVGYMQVLLQSKDFSDFLNRADVITKIVEYDQNLIKEMKENEKKIEEQKEELEEKKEEVTLVKKHQLGVKHSLEEARQEKATLIAQLNDDEASYMELIKEEEEISKQLEKEIKELTRKSTRVYSGGQFEWPVPGYYTLSSYYGGRTDPVYGGYAFHNGIDIPAPAGTSVLAAADGEVIAAGYINGYGYTIIIDHGSGITTLYGHNSQLVASVGQFVQRGQVISKVGSTGKSTGNHCHFEVRINGSHTNPIPYLSK</sequence>
<reference evidence="5 6" key="1">
    <citation type="submission" date="2019-12" db="EMBL/GenBank/DDBJ databases">
        <title>Defluviitalea raffinosedens, isolated from a biogas fermenter, genome sequencing and characterization.</title>
        <authorList>
            <person name="Rettenmaier R."/>
            <person name="Schneider M."/>
            <person name="Neuhaus K."/>
            <person name="Liebl W."/>
            <person name="Zverlov V."/>
        </authorList>
    </citation>
    <scope>NUCLEOTIDE SEQUENCE [LARGE SCALE GENOMIC DNA]</scope>
    <source>
        <strain evidence="5 6">249c-K6</strain>
    </source>
</reference>
<keyword evidence="1" id="KW-0732">Signal</keyword>